<dbReference type="PANTHER" id="PTHR45682">
    <property type="entry name" value="AGAP008228-PA"/>
    <property type="match status" value="1"/>
</dbReference>
<dbReference type="SMART" id="SM00195">
    <property type="entry name" value="DSPc"/>
    <property type="match status" value="1"/>
</dbReference>
<evidence type="ECO:0000256" key="3">
    <source>
        <dbReference type="ARBA" id="ARBA00022801"/>
    </source>
</evidence>
<dbReference type="PROSITE" id="PS00383">
    <property type="entry name" value="TYR_PHOSPHATASE_1"/>
    <property type="match status" value="1"/>
</dbReference>
<dbReference type="CDD" id="cd14515">
    <property type="entry name" value="DUSP3-like"/>
    <property type="match status" value="1"/>
</dbReference>
<proteinExistence type="inferred from homology"/>
<comment type="catalytic activity">
    <reaction evidence="6">
        <text>O-phospho-L-threonyl-[protein] + H2O = L-threonyl-[protein] + phosphate</text>
        <dbReference type="Rhea" id="RHEA:47004"/>
        <dbReference type="Rhea" id="RHEA-COMP:11060"/>
        <dbReference type="Rhea" id="RHEA-COMP:11605"/>
        <dbReference type="ChEBI" id="CHEBI:15377"/>
        <dbReference type="ChEBI" id="CHEBI:30013"/>
        <dbReference type="ChEBI" id="CHEBI:43474"/>
        <dbReference type="ChEBI" id="CHEBI:61977"/>
        <dbReference type="EC" id="3.1.3.16"/>
    </reaction>
</comment>
<dbReference type="AlphaFoldDB" id="A0A131YA59"/>
<dbReference type="InterPro" id="IPR020422">
    <property type="entry name" value="TYR_PHOSPHATASE_DUAL_dom"/>
</dbReference>
<feature type="active site" description="Phosphocysteine intermediate" evidence="7">
    <location>
        <position position="152"/>
    </location>
</feature>
<protein>
    <recommendedName>
        <fullName evidence="2">protein-serine/threonine phosphatase</fullName>
        <ecNumber evidence="2">3.1.3.16</ecNumber>
    </recommendedName>
</protein>
<comment type="catalytic activity">
    <reaction evidence="5">
        <text>O-phospho-L-seryl-[protein] + H2O = L-seryl-[protein] + phosphate</text>
        <dbReference type="Rhea" id="RHEA:20629"/>
        <dbReference type="Rhea" id="RHEA-COMP:9863"/>
        <dbReference type="Rhea" id="RHEA-COMP:11604"/>
        <dbReference type="ChEBI" id="CHEBI:15377"/>
        <dbReference type="ChEBI" id="CHEBI:29999"/>
        <dbReference type="ChEBI" id="CHEBI:43474"/>
        <dbReference type="ChEBI" id="CHEBI:83421"/>
        <dbReference type="EC" id="3.1.3.16"/>
    </reaction>
</comment>
<dbReference type="EC" id="3.1.3.16" evidence="2"/>
<dbReference type="InterPro" id="IPR000387">
    <property type="entry name" value="Tyr_Pase_dom"/>
</dbReference>
<keyword evidence="3" id="KW-0378">Hydrolase</keyword>
<dbReference type="PANTHER" id="PTHR45682:SF1">
    <property type="entry name" value="DUAL SPECIFICITY PROTEIN PHOSPHATASE 3"/>
    <property type="match status" value="1"/>
</dbReference>
<evidence type="ECO:0000256" key="1">
    <source>
        <dbReference type="ARBA" id="ARBA00008601"/>
    </source>
</evidence>
<keyword evidence="4" id="KW-0904">Protein phosphatase</keyword>
<feature type="domain" description="Tyrosine-protein phosphatase" evidence="8">
    <location>
        <begin position="55"/>
        <end position="207"/>
    </location>
</feature>
<evidence type="ECO:0000256" key="5">
    <source>
        <dbReference type="ARBA" id="ARBA00047761"/>
    </source>
</evidence>
<dbReference type="GO" id="GO:0033549">
    <property type="term" value="F:MAP kinase phosphatase activity"/>
    <property type="evidence" value="ECO:0007669"/>
    <property type="project" value="TreeGrafter"/>
</dbReference>
<evidence type="ECO:0000256" key="6">
    <source>
        <dbReference type="ARBA" id="ARBA00048336"/>
    </source>
</evidence>
<dbReference type="InterPro" id="IPR020405">
    <property type="entry name" value="Atypical_DUSP_subfamA"/>
</dbReference>
<evidence type="ECO:0000259" key="9">
    <source>
        <dbReference type="PROSITE" id="PS50056"/>
    </source>
</evidence>
<dbReference type="PRINTS" id="PR01908">
    <property type="entry name" value="ADSPHPHTASE"/>
</dbReference>
<dbReference type="GO" id="GO:0008138">
    <property type="term" value="F:protein tyrosine/serine/threonine phosphatase activity"/>
    <property type="evidence" value="ECO:0007669"/>
    <property type="project" value="InterPro"/>
</dbReference>
<dbReference type="GO" id="GO:0004722">
    <property type="term" value="F:protein serine/threonine phosphatase activity"/>
    <property type="evidence" value="ECO:0007669"/>
    <property type="project" value="UniProtKB-EC"/>
</dbReference>
<evidence type="ECO:0000256" key="2">
    <source>
        <dbReference type="ARBA" id="ARBA00013081"/>
    </source>
</evidence>
<dbReference type="Gene3D" id="3.90.190.10">
    <property type="entry name" value="Protein tyrosine phosphatase superfamily"/>
    <property type="match status" value="1"/>
</dbReference>
<dbReference type="PRINTS" id="PR01909">
    <property type="entry name" value="ADSPHPHTASEA"/>
</dbReference>
<evidence type="ECO:0000256" key="7">
    <source>
        <dbReference type="PIRSR" id="PIRSR620405-1"/>
    </source>
</evidence>
<dbReference type="SUPFAM" id="SSF52799">
    <property type="entry name" value="(Phosphotyrosine protein) phosphatases II"/>
    <property type="match status" value="1"/>
</dbReference>
<sequence length="262" mass="29010">MQQWDMLNLLHELHLRTHTGPCTYGRTSLPRAGLEEDELCRLLCPRGRLELPREPYNEVYPGILLGDGTTALCVGMLRRLGVTHVLNAACGRDSSLCLVNTGPALYRAAGIRFLGIEALDMAGFRLDHFFEEAAEFIDCALAEPGGRVYVHCHQGISRSATLVIAFLMLRRRLSAREAVRLVRARREIVPNRGFLRQLCLLEHRLTRTGNHGMPTRRPIVSGCGNRLCHCGGVPDGAAYRSAVHPKGSWASDPCTLQTPFSS</sequence>
<organism evidence="10">
    <name type="scientific">Rhipicephalus appendiculatus</name>
    <name type="common">Brown ear tick</name>
    <dbReference type="NCBI Taxonomy" id="34631"/>
    <lineage>
        <taxon>Eukaryota</taxon>
        <taxon>Metazoa</taxon>
        <taxon>Ecdysozoa</taxon>
        <taxon>Arthropoda</taxon>
        <taxon>Chelicerata</taxon>
        <taxon>Arachnida</taxon>
        <taxon>Acari</taxon>
        <taxon>Parasitiformes</taxon>
        <taxon>Ixodida</taxon>
        <taxon>Ixodoidea</taxon>
        <taxon>Ixodidae</taxon>
        <taxon>Rhipicephalinae</taxon>
        <taxon>Rhipicephalus</taxon>
        <taxon>Rhipicephalus</taxon>
    </lineage>
</organism>
<reference evidence="10" key="1">
    <citation type="journal article" date="2016" name="Ticks Tick Borne Dis.">
        <title>De novo assembly and annotation of the salivary gland transcriptome of Rhipicephalus appendiculatus male and female ticks during blood feeding.</title>
        <authorList>
            <person name="de Castro M.H."/>
            <person name="de Klerk D."/>
            <person name="Pienaar R."/>
            <person name="Latif A.A."/>
            <person name="Rees D.J."/>
            <person name="Mans B.J."/>
        </authorList>
    </citation>
    <scope>NUCLEOTIDE SEQUENCE</scope>
    <source>
        <tissue evidence="10">Salivary glands</tissue>
    </source>
</reference>
<comment type="similarity">
    <text evidence="1">Belongs to the protein-tyrosine phosphatase family. Non-receptor class dual specificity subfamily.</text>
</comment>
<dbReference type="PROSITE" id="PS50054">
    <property type="entry name" value="TYR_PHOSPHATASE_DUAL"/>
    <property type="match status" value="1"/>
</dbReference>
<evidence type="ECO:0000259" key="8">
    <source>
        <dbReference type="PROSITE" id="PS50054"/>
    </source>
</evidence>
<dbReference type="InterPro" id="IPR000340">
    <property type="entry name" value="Dual-sp_phosphatase_cat-dom"/>
</dbReference>
<dbReference type="Pfam" id="PF00782">
    <property type="entry name" value="DSPc"/>
    <property type="match status" value="1"/>
</dbReference>
<accession>A0A131YA59</accession>
<dbReference type="PROSITE" id="PS50056">
    <property type="entry name" value="TYR_PHOSPHATASE_2"/>
    <property type="match status" value="1"/>
</dbReference>
<name>A0A131YA59_RHIAP</name>
<dbReference type="GO" id="GO:0043409">
    <property type="term" value="P:negative regulation of MAPK cascade"/>
    <property type="evidence" value="ECO:0007669"/>
    <property type="project" value="TreeGrafter"/>
</dbReference>
<dbReference type="InterPro" id="IPR029021">
    <property type="entry name" value="Prot-tyrosine_phosphatase-like"/>
</dbReference>
<dbReference type="InterPro" id="IPR016130">
    <property type="entry name" value="Tyr_Pase_AS"/>
</dbReference>
<dbReference type="GO" id="GO:0005737">
    <property type="term" value="C:cytoplasm"/>
    <property type="evidence" value="ECO:0007669"/>
    <property type="project" value="TreeGrafter"/>
</dbReference>
<feature type="domain" description="Tyrosine specific protein phosphatases" evidence="9">
    <location>
        <begin position="127"/>
        <end position="186"/>
    </location>
</feature>
<evidence type="ECO:0000256" key="4">
    <source>
        <dbReference type="ARBA" id="ARBA00022912"/>
    </source>
</evidence>
<evidence type="ECO:0000313" key="10">
    <source>
        <dbReference type="EMBL" id="JAP76203.1"/>
    </source>
</evidence>
<dbReference type="EMBL" id="GEDV01012354">
    <property type="protein sequence ID" value="JAP76203.1"/>
    <property type="molecule type" value="Transcribed_RNA"/>
</dbReference>